<evidence type="ECO:0000259" key="1">
    <source>
        <dbReference type="PROSITE" id="PS51819"/>
    </source>
</evidence>
<evidence type="ECO:0000313" key="2">
    <source>
        <dbReference type="EMBL" id="CAA0108329.1"/>
    </source>
</evidence>
<dbReference type="InterPro" id="IPR029068">
    <property type="entry name" value="Glyas_Bleomycin-R_OHBP_Dase"/>
</dbReference>
<dbReference type="Proteomes" id="UP000430146">
    <property type="component" value="Unassembled WGS sequence"/>
</dbReference>
<keyword evidence="3" id="KW-1185">Reference proteome</keyword>
<reference evidence="2 3" key="1">
    <citation type="submission" date="2019-11" db="EMBL/GenBank/DDBJ databases">
        <authorList>
            <person name="Holert J."/>
        </authorList>
    </citation>
    <scope>NUCLEOTIDE SEQUENCE [LARGE SCALE GENOMIC DNA]</scope>
    <source>
        <strain evidence="2">BC8_1</strain>
    </source>
</reference>
<name>A0A5S9PTV8_MYCVN</name>
<dbReference type="PROSITE" id="PS51819">
    <property type="entry name" value="VOC"/>
    <property type="match status" value="1"/>
</dbReference>
<accession>A0A5S9PTV8</accession>
<evidence type="ECO:0000313" key="3">
    <source>
        <dbReference type="Proteomes" id="UP000430146"/>
    </source>
</evidence>
<gene>
    <name evidence="2" type="ORF">AELLOGFF_00575</name>
</gene>
<dbReference type="SUPFAM" id="SSF54593">
    <property type="entry name" value="Glyoxalase/Bleomycin resistance protein/Dihydroxybiphenyl dioxygenase"/>
    <property type="match status" value="1"/>
</dbReference>
<dbReference type="InterPro" id="IPR037523">
    <property type="entry name" value="VOC_core"/>
</dbReference>
<organism evidence="2 3">
    <name type="scientific">Mycolicibacterium vanbaalenii</name>
    <name type="common">Mycobacterium vanbaalenii</name>
    <dbReference type="NCBI Taxonomy" id="110539"/>
    <lineage>
        <taxon>Bacteria</taxon>
        <taxon>Bacillati</taxon>
        <taxon>Actinomycetota</taxon>
        <taxon>Actinomycetes</taxon>
        <taxon>Mycobacteriales</taxon>
        <taxon>Mycobacteriaceae</taxon>
        <taxon>Mycolicibacterium</taxon>
    </lineage>
</organism>
<feature type="domain" description="VOC" evidence="1">
    <location>
        <begin position="16"/>
        <end position="129"/>
    </location>
</feature>
<dbReference type="Gene3D" id="3.10.180.10">
    <property type="entry name" value="2,3-Dihydroxybiphenyl 1,2-Dioxygenase, domain 1"/>
    <property type="match status" value="1"/>
</dbReference>
<protein>
    <recommendedName>
        <fullName evidence="1">VOC domain-containing protein</fullName>
    </recommendedName>
</protein>
<dbReference type="EMBL" id="CACSIP010000012">
    <property type="protein sequence ID" value="CAA0108329.1"/>
    <property type="molecule type" value="Genomic_DNA"/>
</dbReference>
<dbReference type="AlphaFoldDB" id="A0A5S9PTV8"/>
<proteinExistence type="predicted"/>
<sequence length="137" mass="14608">MDGDEPMSTGEPGSGRLDHVALQVGDFDDRLALLQQLGMAVLRVGALSADPTRRIAMLSDERGFKLEIVESHCDGLAHVAFEVADVDAATAAPPSQLHVQRPPYRLAAGKADSAMLADDAGLTVQFVHYDPDSPDRT</sequence>